<gene>
    <name evidence="9" type="ORF">Pfl04_21450</name>
</gene>
<keyword evidence="4" id="KW-1015">Disulfide bond</keyword>
<comment type="subcellular location">
    <subcellularLocation>
        <location evidence="1">Cell envelope</location>
    </subcellularLocation>
</comment>
<dbReference type="InterPro" id="IPR050553">
    <property type="entry name" value="Thioredoxin_ResA/DsbE_sf"/>
</dbReference>
<dbReference type="InterPro" id="IPR036249">
    <property type="entry name" value="Thioredoxin-like_sf"/>
</dbReference>
<name>A0A8J3PKT7_9ACTN</name>
<dbReference type="PROSITE" id="PS00194">
    <property type="entry name" value="THIOREDOXIN_1"/>
    <property type="match status" value="1"/>
</dbReference>
<keyword evidence="2" id="KW-0201">Cytochrome c-type biogenesis</keyword>
<dbReference type="PROSITE" id="PS51257">
    <property type="entry name" value="PROKAR_LIPOPROTEIN"/>
    <property type="match status" value="1"/>
</dbReference>
<evidence type="ECO:0000313" key="9">
    <source>
        <dbReference type="EMBL" id="GIG73741.1"/>
    </source>
</evidence>
<dbReference type="Proteomes" id="UP000653674">
    <property type="component" value="Unassembled WGS sequence"/>
</dbReference>
<dbReference type="PANTHER" id="PTHR42852:SF6">
    <property type="entry name" value="THIOL:DISULFIDE INTERCHANGE PROTEIN DSBE"/>
    <property type="match status" value="1"/>
</dbReference>
<proteinExistence type="predicted"/>
<dbReference type="Gene3D" id="3.40.30.10">
    <property type="entry name" value="Glutaredoxin"/>
    <property type="match status" value="1"/>
</dbReference>
<evidence type="ECO:0000256" key="5">
    <source>
        <dbReference type="ARBA" id="ARBA00023284"/>
    </source>
</evidence>
<accession>A0A8J3PKT7</accession>
<feature type="region of interest" description="Disordered" evidence="6">
    <location>
        <begin position="27"/>
        <end position="61"/>
    </location>
</feature>
<dbReference type="GO" id="GO:0017004">
    <property type="term" value="P:cytochrome complex assembly"/>
    <property type="evidence" value="ECO:0007669"/>
    <property type="project" value="UniProtKB-KW"/>
</dbReference>
<evidence type="ECO:0000256" key="4">
    <source>
        <dbReference type="ARBA" id="ARBA00023157"/>
    </source>
</evidence>
<dbReference type="InterPro" id="IPR013766">
    <property type="entry name" value="Thioredoxin_domain"/>
</dbReference>
<feature type="compositionally biased region" description="Low complexity" evidence="6">
    <location>
        <begin position="48"/>
        <end position="61"/>
    </location>
</feature>
<keyword evidence="3" id="KW-0812">Transmembrane</keyword>
<evidence type="ECO:0000313" key="10">
    <source>
        <dbReference type="Proteomes" id="UP000653674"/>
    </source>
</evidence>
<sequence>MSRLRGGLAALLVAVVFLTGCASPADRGSVGDRTAAAPAPSGPPCMPPASSTAGAPSGSATGPSLNLTLPCFTGGQPVRLSKLGTPAVINLWASWCGPCRTELPELQRFADRAAGRVQVVGVITSDPNRGGAQSLIDDLKLRFPMLYDGQAKLQAQIGPPVAMPTTLLVDAGGRVAYRHSARPLDEAALADLVRQHLGVAV</sequence>
<keyword evidence="5" id="KW-0676">Redox-active center</keyword>
<keyword evidence="7" id="KW-0732">Signal</keyword>
<dbReference type="PANTHER" id="PTHR42852">
    <property type="entry name" value="THIOL:DISULFIDE INTERCHANGE PROTEIN DSBE"/>
    <property type="match status" value="1"/>
</dbReference>
<comment type="caution">
    <text evidence="9">The sequence shown here is derived from an EMBL/GenBank/DDBJ whole genome shotgun (WGS) entry which is preliminary data.</text>
</comment>
<dbReference type="Pfam" id="PF08534">
    <property type="entry name" value="Redoxin"/>
    <property type="match status" value="1"/>
</dbReference>
<dbReference type="CDD" id="cd02966">
    <property type="entry name" value="TlpA_like_family"/>
    <property type="match status" value="1"/>
</dbReference>
<organism evidence="9 10">
    <name type="scientific">Planosporangium flavigriseum</name>
    <dbReference type="NCBI Taxonomy" id="373681"/>
    <lineage>
        <taxon>Bacteria</taxon>
        <taxon>Bacillati</taxon>
        <taxon>Actinomycetota</taxon>
        <taxon>Actinomycetes</taxon>
        <taxon>Micromonosporales</taxon>
        <taxon>Micromonosporaceae</taxon>
        <taxon>Planosporangium</taxon>
    </lineage>
</organism>
<evidence type="ECO:0000256" key="2">
    <source>
        <dbReference type="ARBA" id="ARBA00022748"/>
    </source>
</evidence>
<feature type="signal peptide" evidence="7">
    <location>
        <begin position="1"/>
        <end position="22"/>
    </location>
</feature>
<dbReference type="AlphaFoldDB" id="A0A8J3PKT7"/>
<dbReference type="InterPro" id="IPR017937">
    <property type="entry name" value="Thioredoxin_CS"/>
</dbReference>
<feature type="chain" id="PRO_5038579810" description="Thioredoxin domain-containing protein" evidence="7">
    <location>
        <begin position="23"/>
        <end position="201"/>
    </location>
</feature>
<reference evidence="9" key="1">
    <citation type="submission" date="2021-01" db="EMBL/GenBank/DDBJ databases">
        <title>Whole genome shotgun sequence of Planosporangium flavigriseum NBRC 105377.</title>
        <authorList>
            <person name="Komaki H."/>
            <person name="Tamura T."/>
        </authorList>
    </citation>
    <scope>NUCLEOTIDE SEQUENCE</scope>
    <source>
        <strain evidence="9">NBRC 105377</strain>
    </source>
</reference>
<protein>
    <recommendedName>
        <fullName evidence="8">Thioredoxin domain-containing protein</fullName>
    </recommendedName>
</protein>
<evidence type="ECO:0000256" key="6">
    <source>
        <dbReference type="SAM" id="MobiDB-lite"/>
    </source>
</evidence>
<evidence type="ECO:0000256" key="3">
    <source>
        <dbReference type="ARBA" id="ARBA00022968"/>
    </source>
</evidence>
<feature type="domain" description="Thioredoxin" evidence="8">
    <location>
        <begin position="51"/>
        <end position="198"/>
    </location>
</feature>
<keyword evidence="10" id="KW-1185">Reference proteome</keyword>
<evidence type="ECO:0000256" key="7">
    <source>
        <dbReference type="SAM" id="SignalP"/>
    </source>
</evidence>
<dbReference type="SUPFAM" id="SSF52833">
    <property type="entry name" value="Thioredoxin-like"/>
    <property type="match status" value="1"/>
</dbReference>
<dbReference type="GO" id="GO:0030313">
    <property type="term" value="C:cell envelope"/>
    <property type="evidence" value="ECO:0007669"/>
    <property type="project" value="UniProtKB-SubCell"/>
</dbReference>
<dbReference type="GO" id="GO:0016491">
    <property type="term" value="F:oxidoreductase activity"/>
    <property type="evidence" value="ECO:0007669"/>
    <property type="project" value="InterPro"/>
</dbReference>
<evidence type="ECO:0000259" key="8">
    <source>
        <dbReference type="PROSITE" id="PS51352"/>
    </source>
</evidence>
<dbReference type="InterPro" id="IPR013740">
    <property type="entry name" value="Redoxin"/>
</dbReference>
<dbReference type="EMBL" id="BONU01000011">
    <property type="protein sequence ID" value="GIG73741.1"/>
    <property type="molecule type" value="Genomic_DNA"/>
</dbReference>
<dbReference type="PROSITE" id="PS51352">
    <property type="entry name" value="THIOREDOXIN_2"/>
    <property type="match status" value="1"/>
</dbReference>
<evidence type="ECO:0000256" key="1">
    <source>
        <dbReference type="ARBA" id="ARBA00004196"/>
    </source>
</evidence>
<keyword evidence="3" id="KW-0735">Signal-anchor</keyword>